<feature type="compositionally biased region" description="Polar residues" evidence="10">
    <location>
        <begin position="22"/>
        <end position="43"/>
    </location>
</feature>
<evidence type="ECO:0000256" key="9">
    <source>
        <dbReference type="ARBA" id="ARBA00061157"/>
    </source>
</evidence>
<evidence type="ECO:0000256" key="10">
    <source>
        <dbReference type="SAM" id="MobiDB-lite"/>
    </source>
</evidence>
<dbReference type="InterPro" id="IPR044810">
    <property type="entry name" value="WRKY_plant"/>
</dbReference>
<evidence type="ECO:0000313" key="12">
    <source>
        <dbReference type="EMBL" id="GER54063.1"/>
    </source>
</evidence>
<keyword evidence="13" id="KW-1185">Reference proteome</keyword>
<organism evidence="12 13">
    <name type="scientific">Striga asiatica</name>
    <name type="common">Asiatic witchweed</name>
    <name type="synonym">Buchnera asiatica</name>
    <dbReference type="NCBI Taxonomy" id="4170"/>
    <lineage>
        <taxon>Eukaryota</taxon>
        <taxon>Viridiplantae</taxon>
        <taxon>Streptophyta</taxon>
        <taxon>Embryophyta</taxon>
        <taxon>Tracheophyta</taxon>
        <taxon>Spermatophyta</taxon>
        <taxon>Magnoliopsida</taxon>
        <taxon>eudicotyledons</taxon>
        <taxon>Gunneridae</taxon>
        <taxon>Pentapetalae</taxon>
        <taxon>asterids</taxon>
        <taxon>lamiids</taxon>
        <taxon>Lamiales</taxon>
        <taxon>Orobanchaceae</taxon>
        <taxon>Buchnereae</taxon>
        <taxon>Striga</taxon>
    </lineage>
</organism>
<keyword evidence="3" id="KW-0677">Repeat</keyword>
<dbReference type="SMART" id="SM00774">
    <property type="entry name" value="WRKY"/>
    <property type="match status" value="2"/>
</dbReference>
<proteinExistence type="inferred from homology"/>
<evidence type="ECO:0000256" key="8">
    <source>
        <dbReference type="ARBA" id="ARBA00023242"/>
    </source>
</evidence>
<dbReference type="InterPro" id="IPR003657">
    <property type="entry name" value="WRKY_dom"/>
</dbReference>
<evidence type="ECO:0000256" key="2">
    <source>
        <dbReference type="ARBA" id="ARBA00022723"/>
    </source>
</evidence>
<evidence type="ECO:0000256" key="6">
    <source>
        <dbReference type="ARBA" id="ARBA00023125"/>
    </source>
</evidence>
<keyword evidence="4" id="KW-0862">Zinc</keyword>
<dbReference type="AlphaFoldDB" id="A0A5A7R8L8"/>
<evidence type="ECO:0000256" key="3">
    <source>
        <dbReference type="ARBA" id="ARBA00022737"/>
    </source>
</evidence>
<feature type="domain" description="WRKY" evidence="11">
    <location>
        <begin position="397"/>
        <end position="462"/>
    </location>
</feature>
<evidence type="ECO:0000256" key="1">
    <source>
        <dbReference type="ARBA" id="ARBA00004123"/>
    </source>
</evidence>
<dbReference type="PANTHER" id="PTHR31221:SF125">
    <property type="entry name" value="WRKY TRANSCRIPTION FACTOR 1"/>
    <property type="match status" value="1"/>
</dbReference>
<keyword evidence="5" id="KW-0805">Transcription regulation</keyword>
<protein>
    <submittedName>
        <fullName evidence="12">WRKY DNA-binding protein 4</fullName>
    </submittedName>
</protein>
<keyword evidence="7" id="KW-0804">Transcription</keyword>
<feature type="compositionally biased region" description="Basic and acidic residues" evidence="10">
    <location>
        <begin position="132"/>
        <end position="141"/>
    </location>
</feature>
<evidence type="ECO:0000259" key="11">
    <source>
        <dbReference type="PROSITE" id="PS50811"/>
    </source>
</evidence>
<keyword evidence="2" id="KW-0479">Metal-binding</keyword>
<dbReference type="EMBL" id="BKCP01010848">
    <property type="protein sequence ID" value="GER54063.1"/>
    <property type="molecule type" value="Genomic_DNA"/>
</dbReference>
<feature type="compositionally biased region" description="Basic and acidic residues" evidence="10">
    <location>
        <begin position="487"/>
        <end position="496"/>
    </location>
</feature>
<name>A0A5A7R8L8_STRAF</name>
<dbReference type="PROSITE" id="PS50811">
    <property type="entry name" value="WRKY"/>
    <property type="match status" value="2"/>
</dbReference>
<evidence type="ECO:0000256" key="4">
    <source>
        <dbReference type="ARBA" id="ARBA00022833"/>
    </source>
</evidence>
<dbReference type="FunFam" id="2.20.25.80:FF:000003">
    <property type="entry name" value="WRKY transcription factor 57"/>
    <property type="match status" value="1"/>
</dbReference>
<dbReference type="GO" id="GO:0003700">
    <property type="term" value="F:DNA-binding transcription factor activity"/>
    <property type="evidence" value="ECO:0007669"/>
    <property type="project" value="InterPro"/>
</dbReference>
<evidence type="ECO:0000256" key="7">
    <source>
        <dbReference type="ARBA" id="ARBA00023163"/>
    </source>
</evidence>
<dbReference type="Proteomes" id="UP000325081">
    <property type="component" value="Unassembled WGS sequence"/>
</dbReference>
<dbReference type="GO" id="GO:0005634">
    <property type="term" value="C:nucleus"/>
    <property type="evidence" value="ECO:0007669"/>
    <property type="project" value="UniProtKB-SubCell"/>
</dbReference>
<comment type="caution">
    <text evidence="12">The sequence shown here is derived from an EMBL/GenBank/DDBJ whole genome shotgun (WGS) entry which is preliminary data.</text>
</comment>
<reference evidence="13" key="1">
    <citation type="journal article" date="2019" name="Curr. Biol.">
        <title>Genome Sequence of Striga asiatica Provides Insight into the Evolution of Plant Parasitism.</title>
        <authorList>
            <person name="Yoshida S."/>
            <person name="Kim S."/>
            <person name="Wafula E.K."/>
            <person name="Tanskanen J."/>
            <person name="Kim Y.M."/>
            <person name="Honaas L."/>
            <person name="Yang Z."/>
            <person name="Spallek T."/>
            <person name="Conn C.E."/>
            <person name="Ichihashi Y."/>
            <person name="Cheong K."/>
            <person name="Cui S."/>
            <person name="Der J.P."/>
            <person name="Gundlach H."/>
            <person name="Jiao Y."/>
            <person name="Hori C."/>
            <person name="Ishida J.K."/>
            <person name="Kasahara H."/>
            <person name="Kiba T."/>
            <person name="Kim M.S."/>
            <person name="Koo N."/>
            <person name="Laohavisit A."/>
            <person name="Lee Y.H."/>
            <person name="Lumba S."/>
            <person name="McCourt P."/>
            <person name="Mortimer J.C."/>
            <person name="Mutuku J.M."/>
            <person name="Nomura T."/>
            <person name="Sasaki-Sekimoto Y."/>
            <person name="Seto Y."/>
            <person name="Wang Y."/>
            <person name="Wakatake T."/>
            <person name="Sakakibara H."/>
            <person name="Demura T."/>
            <person name="Yamaguchi S."/>
            <person name="Yoneyama K."/>
            <person name="Manabe R.I."/>
            <person name="Nelson D.C."/>
            <person name="Schulman A.H."/>
            <person name="Timko M.P."/>
            <person name="dePamphilis C.W."/>
            <person name="Choi D."/>
            <person name="Shirasu K."/>
        </authorList>
    </citation>
    <scope>NUCLEOTIDE SEQUENCE [LARGE SCALE GENOMIC DNA]</scope>
    <source>
        <strain evidence="13">cv. UVA1</strain>
    </source>
</reference>
<comment type="subcellular location">
    <subcellularLocation>
        <location evidence="1">Nucleus</location>
    </subcellularLocation>
</comment>
<feature type="compositionally biased region" description="Polar residues" evidence="10">
    <location>
        <begin position="460"/>
        <end position="485"/>
    </location>
</feature>
<dbReference type="FunFam" id="2.20.25.80:FF:000006">
    <property type="entry name" value="WRKY transcription factor"/>
    <property type="match status" value="1"/>
</dbReference>
<accession>A0A5A7R8L8</accession>
<dbReference type="GO" id="GO:0043565">
    <property type="term" value="F:sequence-specific DNA binding"/>
    <property type="evidence" value="ECO:0007669"/>
    <property type="project" value="InterPro"/>
</dbReference>
<gene>
    <name evidence="12" type="ORF">STAS_31618</name>
</gene>
<evidence type="ECO:0000256" key="5">
    <source>
        <dbReference type="ARBA" id="ARBA00023015"/>
    </source>
</evidence>
<feature type="domain" description="WRKY" evidence="11">
    <location>
        <begin position="229"/>
        <end position="293"/>
    </location>
</feature>
<sequence>MKFSPIHLPKSPKGLLGEQQRRMSSNLIQEMSHANQENVTNESQQEKSQLDVGSDEKPCLVPHETETKPEPDAEIDASRPHEEGGRILSSEKLNSDSDTQMQETSPEKYGVSYSSGPENAVEIRQPRQNAESGDKSCKEESIPYPGAANHALVITKDKCTPMKTENFSANLANTSSSSIGVPEALSDREAFSFSAKFERVEKLQPRRNPEPAVPISQYDAEIQSTPSRVLEKGLDDGYNWRKYGQKLVKGNSFFRSYYKCTYPNCQAKKQVERSHDGSKMDVNFLGSHHHPKPQNSPQVTSSVQVRKTDVPVDSALKSDAEPIIDHSGARQLVTLTETLSQSPIASSDGVMGPASCPRNDINDKDAKRLKREFTAAGDNVVNTPPTGDLRHVVQTLSEVDLVNDGHRWRKYGQKLVKGNPNPRSYYRCSYSGCPVKKHVERASYDPKIVITTYEGEHQHGMSTTVSQPTTAVGTQNPMTTTNGVSRTKAEENKDPVGLEMVVHVNSN</sequence>
<feature type="region of interest" description="Disordered" evidence="10">
    <location>
        <begin position="282"/>
        <end position="305"/>
    </location>
</feature>
<feature type="region of interest" description="Disordered" evidence="10">
    <location>
        <begin position="1"/>
        <end position="142"/>
    </location>
</feature>
<dbReference type="InterPro" id="IPR036576">
    <property type="entry name" value="WRKY_dom_sf"/>
</dbReference>
<comment type="similarity">
    <text evidence="9">Belongs to the WRKY group I family.</text>
</comment>
<dbReference type="Pfam" id="PF03106">
    <property type="entry name" value="WRKY"/>
    <property type="match status" value="2"/>
</dbReference>
<evidence type="ECO:0000313" key="13">
    <source>
        <dbReference type="Proteomes" id="UP000325081"/>
    </source>
</evidence>
<dbReference type="OrthoDB" id="1918969at2759"/>
<dbReference type="SUPFAM" id="SSF118290">
    <property type="entry name" value="WRKY DNA-binding domain"/>
    <property type="match status" value="2"/>
</dbReference>
<dbReference type="PANTHER" id="PTHR31221">
    <property type="entry name" value="WRKY TRANSCRIPTION FACTOR PROTEIN 1-RELATED"/>
    <property type="match status" value="1"/>
</dbReference>
<dbReference type="Gene3D" id="2.20.25.80">
    <property type="entry name" value="WRKY domain"/>
    <property type="match status" value="2"/>
</dbReference>
<feature type="region of interest" description="Disordered" evidence="10">
    <location>
        <begin position="460"/>
        <end position="496"/>
    </location>
</feature>
<dbReference type="GO" id="GO:0046872">
    <property type="term" value="F:metal ion binding"/>
    <property type="evidence" value="ECO:0007669"/>
    <property type="project" value="UniProtKB-KW"/>
</dbReference>
<feature type="compositionally biased region" description="Polar residues" evidence="10">
    <location>
        <begin position="293"/>
        <end position="305"/>
    </location>
</feature>
<keyword evidence="8" id="KW-0539">Nucleus</keyword>
<keyword evidence="6 12" id="KW-0238">DNA-binding</keyword>
<feature type="compositionally biased region" description="Basic and acidic residues" evidence="10">
    <location>
        <begin position="44"/>
        <end position="85"/>
    </location>
</feature>